<organism evidence="2 3">
    <name type="scientific">Amycolatopsis magusensis</name>
    <dbReference type="NCBI Taxonomy" id="882444"/>
    <lineage>
        <taxon>Bacteria</taxon>
        <taxon>Bacillati</taxon>
        <taxon>Actinomycetota</taxon>
        <taxon>Actinomycetes</taxon>
        <taxon>Pseudonocardiales</taxon>
        <taxon>Pseudonocardiaceae</taxon>
        <taxon>Amycolatopsis</taxon>
    </lineage>
</organism>
<dbReference type="InterPro" id="IPR036388">
    <property type="entry name" value="WH-like_DNA-bd_sf"/>
</dbReference>
<dbReference type="Pfam" id="PF12802">
    <property type="entry name" value="MarR_2"/>
    <property type="match status" value="1"/>
</dbReference>
<dbReference type="InterPro" id="IPR039422">
    <property type="entry name" value="MarR/SlyA-like"/>
</dbReference>
<gene>
    <name evidence="2" type="ORF">JOM49_005105</name>
</gene>
<evidence type="ECO:0000313" key="2">
    <source>
        <dbReference type="EMBL" id="MBP2183579.1"/>
    </source>
</evidence>
<sequence>MPAPLATEAGYLLARAGGRAISDLNRALQAHGLRSRHYTVLLVAAENGTLSQRDLGELLGIDPSAVVTIVDDLERDGLVLREPHPDDRRSRRIVATGKGRTRLAELTPLARAVDDDLLGGLDAGERQTLLDLVQRVAHG</sequence>
<comment type="caution">
    <text evidence="2">The sequence shown here is derived from an EMBL/GenBank/DDBJ whole genome shotgun (WGS) entry which is preliminary data.</text>
</comment>
<accession>A0ABS4PXM3</accession>
<feature type="domain" description="HTH marR-type" evidence="1">
    <location>
        <begin position="6"/>
        <end position="138"/>
    </location>
</feature>
<dbReference type="EMBL" id="JAGGMS010000001">
    <property type="protein sequence ID" value="MBP2183579.1"/>
    <property type="molecule type" value="Genomic_DNA"/>
</dbReference>
<dbReference type="Proteomes" id="UP000741013">
    <property type="component" value="Unassembled WGS sequence"/>
</dbReference>
<protein>
    <submittedName>
        <fullName evidence="2">DNA-binding MarR family transcriptional regulator</fullName>
    </submittedName>
</protein>
<dbReference type="Gene3D" id="1.10.10.10">
    <property type="entry name" value="Winged helix-like DNA-binding domain superfamily/Winged helix DNA-binding domain"/>
    <property type="match status" value="1"/>
</dbReference>
<dbReference type="RefSeq" id="WP_209666736.1">
    <property type="nucleotide sequence ID" value="NZ_JAGGMS010000001.1"/>
</dbReference>
<dbReference type="SUPFAM" id="SSF46785">
    <property type="entry name" value="Winged helix' DNA-binding domain"/>
    <property type="match status" value="1"/>
</dbReference>
<proteinExistence type="predicted"/>
<name>A0ABS4PXM3_9PSEU</name>
<dbReference type="InterPro" id="IPR036390">
    <property type="entry name" value="WH_DNA-bd_sf"/>
</dbReference>
<dbReference type="PRINTS" id="PR00598">
    <property type="entry name" value="HTHMARR"/>
</dbReference>
<dbReference type="PANTHER" id="PTHR33164">
    <property type="entry name" value="TRANSCRIPTIONAL REGULATOR, MARR FAMILY"/>
    <property type="match status" value="1"/>
</dbReference>
<dbReference type="PANTHER" id="PTHR33164:SF43">
    <property type="entry name" value="HTH-TYPE TRANSCRIPTIONAL REPRESSOR YETL"/>
    <property type="match status" value="1"/>
</dbReference>
<dbReference type="InterPro" id="IPR000835">
    <property type="entry name" value="HTH_MarR-typ"/>
</dbReference>
<dbReference type="PROSITE" id="PS50995">
    <property type="entry name" value="HTH_MARR_2"/>
    <property type="match status" value="1"/>
</dbReference>
<evidence type="ECO:0000313" key="3">
    <source>
        <dbReference type="Proteomes" id="UP000741013"/>
    </source>
</evidence>
<dbReference type="SMART" id="SM00347">
    <property type="entry name" value="HTH_MARR"/>
    <property type="match status" value="1"/>
</dbReference>
<dbReference type="GO" id="GO:0003677">
    <property type="term" value="F:DNA binding"/>
    <property type="evidence" value="ECO:0007669"/>
    <property type="project" value="UniProtKB-KW"/>
</dbReference>
<keyword evidence="2" id="KW-0238">DNA-binding</keyword>
<evidence type="ECO:0000259" key="1">
    <source>
        <dbReference type="PROSITE" id="PS50995"/>
    </source>
</evidence>
<reference evidence="2 3" key="1">
    <citation type="submission" date="2021-03" db="EMBL/GenBank/DDBJ databases">
        <title>Sequencing the genomes of 1000 actinobacteria strains.</title>
        <authorList>
            <person name="Klenk H.-P."/>
        </authorList>
    </citation>
    <scope>NUCLEOTIDE SEQUENCE [LARGE SCALE GENOMIC DNA]</scope>
    <source>
        <strain evidence="2 3">DSM 45510</strain>
    </source>
</reference>
<keyword evidence="3" id="KW-1185">Reference proteome</keyword>